<keyword evidence="1" id="KW-0472">Membrane</keyword>
<sequence length="67" mass="7730">MIELSFRNPKVRVYVYTAIPAALLMILLYLQSRPGPAFAMMAGWQVLFFGWLFLDRRRAGAHRKTDG</sequence>
<feature type="transmembrane region" description="Helical" evidence="1">
    <location>
        <begin position="12"/>
        <end position="30"/>
    </location>
</feature>
<evidence type="ECO:0000256" key="1">
    <source>
        <dbReference type="SAM" id="Phobius"/>
    </source>
</evidence>
<reference evidence="2 3" key="1">
    <citation type="submission" date="2024-06" db="EMBL/GenBank/DDBJ databases">
        <title>Genomic Encyclopedia of Type Strains, Phase IV (KMG-IV): sequencing the most valuable type-strain genomes for metagenomic binning, comparative biology and taxonomic classification.</title>
        <authorList>
            <person name="Goeker M."/>
        </authorList>
    </citation>
    <scope>NUCLEOTIDE SEQUENCE [LARGE SCALE GENOMIC DNA]</scope>
    <source>
        <strain evidence="2 3">DSM 26128</strain>
    </source>
</reference>
<keyword evidence="3" id="KW-1185">Reference proteome</keyword>
<organism evidence="2 3">
    <name type="scientific">Bhargavaea ullalensis</name>
    <dbReference type="NCBI Taxonomy" id="1265685"/>
    <lineage>
        <taxon>Bacteria</taxon>
        <taxon>Bacillati</taxon>
        <taxon>Bacillota</taxon>
        <taxon>Bacilli</taxon>
        <taxon>Bacillales</taxon>
        <taxon>Caryophanaceae</taxon>
        <taxon>Bhargavaea</taxon>
    </lineage>
</organism>
<keyword evidence="1" id="KW-0812">Transmembrane</keyword>
<proteinExistence type="predicted"/>
<dbReference type="EMBL" id="JBEPLW010000009">
    <property type="protein sequence ID" value="MET3575570.1"/>
    <property type="molecule type" value="Genomic_DNA"/>
</dbReference>
<keyword evidence="1" id="KW-1133">Transmembrane helix</keyword>
<feature type="transmembrane region" description="Helical" evidence="1">
    <location>
        <begin position="36"/>
        <end position="54"/>
    </location>
</feature>
<evidence type="ECO:0000313" key="2">
    <source>
        <dbReference type="EMBL" id="MET3575570.1"/>
    </source>
</evidence>
<dbReference type="Proteomes" id="UP001549099">
    <property type="component" value="Unassembled WGS sequence"/>
</dbReference>
<accession>A0ABV2GBB0</accession>
<name>A0ABV2GBB0_9BACL</name>
<dbReference type="RefSeq" id="WP_040225027.1">
    <property type="nucleotide sequence ID" value="NZ_JBEPLW010000009.1"/>
</dbReference>
<gene>
    <name evidence="2" type="ORF">ABID49_001475</name>
</gene>
<protein>
    <submittedName>
        <fullName evidence="2">Uncharacterized protein</fullName>
    </submittedName>
</protein>
<comment type="caution">
    <text evidence="2">The sequence shown here is derived from an EMBL/GenBank/DDBJ whole genome shotgun (WGS) entry which is preliminary data.</text>
</comment>
<evidence type="ECO:0000313" key="3">
    <source>
        <dbReference type="Proteomes" id="UP001549099"/>
    </source>
</evidence>